<comment type="caution">
    <text evidence="2">The sequence shown here is derived from an EMBL/GenBank/DDBJ whole genome shotgun (WGS) entry which is preliminary data.</text>
</comment>
<keyword evidence="3" id="KW-1185">Reference proteome</keyword>
<evidence type="ECO:0000256" key="1">
    <source>
        <dbReference type="SAM" id="SignalP"/>
    </source>
</evidence>
<dbReference type="AlphaFoldDB" id="A0AAU9J0W4"/>
<reference evidence="2" key="1">
    <citation type="submission" date="2021-09" db="EMBL/GenBank/DDBJ databases">
        <authorList>
            <consortium name="AG Swart"/>
            <person name="Singh M."/>
            <person name="Singh A."/>
            <person name="Seah K."/>
            <person name="Emmerich C."/>
        </authorList>
    </citation>
    <scope>NUCLEOTIDE SEQUENCE</scope>
    <source>
        <strain evidence="2">ATCC30299</strain>
    </source>
</reference>
<proteinExistence type="predicted"/>
<dbReference type="Proteomes" id="UP001162131">
    <property type="component" value="Unassembled WGS sequence"/>
</dbReference>
<dbReference type="EMBL" id="CAJZBQ010000011">
    <property type="protein sequence ID" value="CAG9314259.1"/>
    <property type="molecule type" value="Genomic_DNA"/>
</dbReference>
<name>A0AAU9J0W4_9CILI</name>
<sequence>MKASLLMILTLFAFSSSLRVFKPMFSLLEKENNSAGNLEDTNGTKLAVGSLFLETSSELLGSSADGSSKTGSDSFLEISRKDNSFLQTELTKGGTRVGDMVTNGGYNGNSNSFLQTEIELTKGGTRSGDIMSGDGFKTSSEDFF</sequence>
<keyword evidence="1" id="KW-0732">Signal</keyword>
<evidence type="ECO:0000313" key="3">
    <source>
        <dbReference type="Proteomes" id="UP001162131"/>
    </source>
</evidence>
<feature type="signal peptide" evidence="1">
    <location>
        <begin position="1"/>
        <end position="17"/>
    </location>
</feature>
<protein>
    <submittedName>
        <fullName evidence="2">Uncharacterized protein</fullName>
    </submittedName>
</protein>
<feature type="chain" id="PRO_5043885665" evidence="1">
    <location>
        <begin position="18"/>
        <end position="144"/>
    </location>
</feature>
<gene>
    <name evidence="2" type="ORF">BSTOLATCC_MIC10055</name>
</gene>
<accession>A0AAU9J0W4</accession>
<evidence type="ECO:0000313" key="2">
    <source>
        <dbReference type="EMBL" id="CAG9314259.1"/>
    </source>
</evidence>
<organism evidence="2 3">
    <name type="scientific">Blepharisma stoltei</name>
    <dbReference type="NCBI Taxonomy" id="1481888"/>
    <lineage>
        <taxon>Eukaryota</taxon>
        <taxon>Sar</taxon>
        <taxon>Alveolata</taxon>
        <taxon>Ciliophora</taxon>
        <taxon>Postciliodesmatophora</taxon>
        <taxon>Heterotrichea</taxon>
        <taxon>Heterotrichida</taxon>
        <taxon>Blepharismidae</taxon>
        <taxon>Blepharisma</taxon>
    </lineage>
</organism>